<organism evidence="2 3">
    <name type="scientific">Caenorhabditis angaria</name>
    <dbReference type="NCBI Taxonomy" id="860376"/>
    <lineage>
        <taxon>Eukaryota</taxon>
        <taxon>Metazoa</taxon>
        <taxon>Ecdysozoa</taxon>
        <taxon>Nematoda</taxon>
        <taxon>Chromadorea</taxon>
        <taxon>Rhabditida</taxon>
        <taxon>Rhabditina</taxon>
        <taxon>Rhabditomorpha</taxon>
        <taxon>Rhabditoidea</taxon>
        <taxon>Rhabditidae</taxon>
        <taxon>Peloderinae</taxon>
        <taxon>Caenorhabditis</taxon>
    </lineage>
</organism>
<dbReference type="Proteomes" id="UP001152747">
    <property type="component" value="Unassembled WGS sequence"/>
</dbReference>
<evidence type="ECO:0000256" key="1">
    <source>
        <dbReference type="SAM" id="MobiDB-lite"/>
    </source>
</evidence>
<feature type="region of interest" description="Disordered" evidence="1">
    <location>
        <begin position="240"/>
        <end position="263"/>
    </location>
</feature>
<keyword evidence="3" id="KW-1185">Reference proteome</keyword>
<protein>
    <recommendedName>
        <fullName evidence="4">BAR domain-containing protein</fullName>
    </recommendedName>
</protein>
<dbReference type="EMBL" id="CANHGI010000001">
    <property type="protein sequence ID" value="CAI5437860.1"/>
    <property type="molecule type" value="Genomic_DNA"/>
</dbReference>
<name>A0A9P1I4E3_9PELO</name>
<reference evidence="2" key="1">
    <citation type="submission" date="2022-11" db="EMBL/GenBank/DDBJ databases">
        <authorList>
            <person name="Kikuchi T."/>
        </authorList>
    </citation>
    <scope>NUCLEOTIDE SEQUENCE</scope>
    <source>
        <strain evidence="2">PS1010</strain>
    </source>
</reference>
<gene>
    <name evidence="2" type="ORF">CAMP_LOCUS497</name>
</gene>
<evidence type="ECO:0000313" key="3">
    <source>
        <dbReference type="Proteomes" id="UP001152747"/>
    </source>
</evidence>
<comment type="caution">
    <text evidence="2">The sequence shown here is derived from an EMBL/GenBank/DDBJ whole genome shotgun (WGS) entry which is preliminary data.</text>
</comment>
<sequence length="263" mass="30529">MNNNDDKNKDPLLESSHEDDEWLAKLKRNDIVQKQCFSEDTKFLTAYLDSSRLVADAFASCFISNRTFRKEKITPAIDAKLIISSTWKELAKSLVDLKLIGKQLEDEVGKMTEICLNMSNAEENMLKMNRDKKKNHTQIFDAAIEYRKKMAVLDEACSKSLAKCNRRRRRVENAHILLDLRDQGKKYNAAVEKLDSDSFELFKFHAMLFSYIPHHYKHCKEILSSFSQVTKLRKEVCRGARVEKEGEKPEKSETPSKLSREKD</sequence>
<dbReference type="AlphaFoldDB" id="A0A9P1I4E3"/>
<proteinExistence type="predicted"/>
<accession>A0A9P1I4E3</accession>
<evidence type="ECO:0000313" key="2">
    <source>
        <dbReference type="EMBL" id="CAI5437860.1"/>
    </source>
</evidence>
<evidence type="ECO:0008006" key="4">
    <source>
        <dbReference type="Google" id="ProtNLM"/>
    </source>
</evidence>
<dbReference type="OrthoDB" id="5812564at2759"/>